<name>A0A918X9D9_9ACTN</name>
<sequence length="76" mass="7832">MSAPVVVVLVLVLAGETGPDTVGTARPFPPARETGSKDGSDSQAVPALRTAVVGVQSSKRKTGTRSAEFPRWVGAR</sequence>
<comment type="caution">
    <text evidence="2">The sequence shown here is derived from an EMBL/GenBank/DDBJ whole genome shotgun (WGS) entry which is preliminary data.</text>
</comment>
<feature type="region of interest" description="Disordered" evidence="1">
    <location>
        <begin position="19"/>
        <end position="76"/>
    </location>
</feature>
<dbReference type="AlphaFoldDB" id="A0A918X9D9"/>
<protein>
    <submittedName>
        <fullName evidence="2">Uncharacterized protein</fullName>
    </submittedName>
</protein>
<gene>
    <name evidence="2" type="ORF">GCM10010334_83160</name>
</gene>
<dbReference type="Proteomes" id="UP000638353">
    <property type="component" value="Unassembled WGS sequence"/>
</dbReference>
<dbReference type="EMBL" id="BMVC01000035">
    <property type="protein sequence ID" value="GHD19474.1"/>
    <property type="molecule type" value="Genomic_DNA"/>
</dbReference>
<accession>A0A918X9D9</accession>
<evidence type="ECO:0000256" key="1">
    <source>
        <dbReference type="SAM" id="MobiDB-lite"/>
    </source>
</evidence>
<evidence type="ECO:0000313" key="2">
    <source>
        <dbReference type="EMBL" id="GHD19474.1"/>
    </source>
</evidence>
<proteinExistence type="predicted"/>
<reference evidence="2" key="1">
    <citation type="journal article" date="2014" name="Int. J. Syst. Evol. Microbiol.">
        <title>Complete genome sequence of Corynebacterium casei LMG S-19264T (=DSM 44701T), isolated from a smear-ripened cheese.</title>
        <authorList>
            <consortium name="US DOE Joint Genome Institute (JGI-PGF)"/>
            <person name="Walter F."/>
            <person name="Albersmeier A."/>
            <person name="Kalinowski J."/>
            <person name="Ruckert C."/>
        </authorList>
    </citation>
    <scope>NUCLEOTIDE SEQUENCE</scope>
    <source>
        <strain evidence="2">JCM 4637</strain>
    </source>
</reference>
<reference evidence="2" key="2">
    <citation type="submission" date="2020-09" db="EMBL/GenBank/DDBJ databases">
        <authorList>
            <person name="Sun Q."/>
            <person name="Ohkuma M."/>
        </authorList>
    </citation>
    <scope>NUCLEOTIDE SEQUENCE</scope>
    <source>
        <strain evidence="2">JCM 4637</strain>
    </source>
</reference>
<organism evidence="2 3">
    <name type="scientific">Streptomyces finlayi</name>
    <dbReference type="NCBI Taxonomy" id="67296"/>
    <lineage>
        <taxon>Bacteria</taxon>
        <taxon>Bacillati</taxon>
        <taxon>Actinomycetota</taxon>
        <taxon>Actinomycetes</taxon>
        <taxon>Kitasatosporales</taxon>
        <taxon>Streptomycetaceae</taxon>
        <taxon>Streptomyces</taxon>
    </lineage>
</organism>
<evidence type="ECO:0000313" key="3">
    <source>
        <dbReference type="Proteomes" id="UP000638353"/>
    </source>
</evidence>